<evidence type="ECO:0000313" key="14">
    <source>
        <dbReference type="EMBL" id="QZT33099.1"/>
    </source>
</evidence>
<dbReference type="Proteomes" id="UP000825179">
    <property type="component" value="Chromosome"/>
</dbReference>
<organism evidence="13 15">
    <name type="scientific">Caldalkalibacillus thermarum (strain TA2.A1)</name>
    <dbReference type="NCBI Taxonomy" id="986075"/>
    <lineage>
        <taxon>Bacteria</taxon>
        <taxon>Bacillati</taxon>
        <taxon>Bacillota</taxon>
        <taxon>Bacilli</taxon>
        <taxon>Bacillales</taxon>
        <taxon>Bacillaceae</taxon>
        <taxon>Caldalkalibacillus</taxon>
    </lineage>
</organism>
<evidence type="ECO:0000256" key="1">
    <source>
        <dbReference type="ARBA" id="ARBA00000553"/>
    </source>
</evidence>
<keyword evidence="6" id="KW-0479">Metal-binding</keyword>
<reference evidence="14 16" key="2">
    <citation type="journal article" date="2020" name="Extremophiles">
        <title>Genomic analysis of Caldalkalibacillus thermarum TA2.A1 reveals aerobic alkaliphilic metabolism and evolutionary hallmarks linking alkaliphilic bacteria and plant life.</title>
        <authorList>
            <person name="de Jong S.I."/>
            <person name="van den Broek M.A."/>
            <person name="Merkel A.Y."/>
            <person name="de la Torre Cortes P."/>
            <person name="Kalamorz F."/>
            <person name="Cook G.M."/>
            <person name="van Loosdrecht M.C.M."/>
            <person name="McMillan D.G.G."/>
        </authorList>
    </citation>
    <scope>NUCLEOTIDE SEQUENCE [LARGE SCALE GENOMIC DNA]</scope>
    <source>
        <strain evidence="14 16">TA2.A1</strain>
    </source>
</reference>
<comment type="cofactor">
    <cofactor evidence="2">
        <name>Zn(2+)</name>
        <dbReference type="ChEBI" id="CHEBI:29105"/>
    </cofactor>
</comment>
<dbReference type="CDD" id="cd16833">
    <property type="entry name" value="YfiH"/>
    <property type="match status" value="1"/>
</dbReference>
<accession>F5L915</accession>
<protein>
    <recommendedName>
        <fullName evidence="12">Purine nucleoside phosphorylase</fullName>
    </recommendedName>
</protein>
<comment type="catalytic activity">
    <reaction evidence="9">
        <text>adenosine + H2O + H(+) = inosine + NH4(+)</text>
        <dbReference type="Rhea" id="RHEA:24408"/>
        <dbReference type="ChEBI" id="CHEBI:15377"/>
        <dbReference type="ChEBI" id="CHEBI:15378"/>
        <dbReference type="ChEBI" id="CHEBI:16335"/>
        <dbReference type="ChEBI" id="CHEBI:17596"/>
        <dbReference type="ChEBI" id="CHEBI:28938"/>
        <dbReference type="EC" id="3.5.4.4"/>
    </reaction>
    <physiologicalReaction direction="left-to-right" evidence="9">
        <dbReference type="Rhea" id="RHEA:24409"/>
    </physiologicalReaction>
</comment>
<dbReference type="InterPro" id="IPR003730">
    <property type="entry name" value="Cu_polyphenol_OxRdtase"/>
</dbReference>
<dbReference type="NCBIfam" id="TIGR00726">
    <property type="entry name" value="peptidoglycan editing factor PgeF"/>
    <property type="match status" value="1"/>
</dbReference>
<evidence type="ECO:0000256" key="3">
    <source>
        <dbReference type="ARBA" id="ARBA00003215"/>
    </source>
</evidence>
<dbReference type="EMBL" id="AFCE01000154">
    <property type="protein sequence ID" value="EGL82189.1"/>
    <property type="molecule type" value="Genomic_DNA"/>
</dbReference>
<dbReference type="Pfam" id="PF02578">
    <property type="entry name" value="Cu-oxidase_4"/>
    <property type="match status" value="1"/>
</dbReference>
<evidence type="ECO:0000256" key="11">
    <source>
        <dbReference type="ARBA" id="ARBA00049893"/>
    </source>
</evidence>
<dbReference type="PANTHER" id="PTHR30616">
    <property type="entry name" value="UNCHARACTERIZED PROTEIN YFIH"/>
    <property type="match status" value="1"/>
</dbReference>
<reference evidence="14" key="3">
    <citation type="submission" date="2021-08" db="EMBL/GenBank/DDBJ databases">
        <authorList>
            <person name="de Jong S."/>
            <person name="van den Broek M."/>
            <person name="Merkel A."/>
            <person name="de la Torre Cortes P."/>
            <person name="Kalamorz F."/>
            <person name="Cook G."/>
            <person name="van Loosdrecht M."/>
            <person name="McMillan D."/>
        </authorList>
    </citation>
    <scope>NUCLEOTIDE SEQUENCE</scope>
    <source>
        <strain evidence="14">TA2.A1</strain>
    </source>
</reference>
<keyword evidence="7" id="KW-0378">Hydrolase</keyword>
<dbReference type="KEGG" id="cthu:HUR95_12380"/>
<dbReference type="PANTHER" id="PTHR30616:SF2">
    <property type="entry name" value="PURINE NUCLEOSIDE PHOSPHORYLASE LACC1"/>
    <property type="match status" value="1"/>
</dbReference>
<evidence type="ECO:0000256" key="7">
    <source>
        <dbReference type="ARBA" id="ARBA00022801"/>
    </source>
</evidence>
<dbReference type="SMR" id="F5L915"/>
<dbReference type="InterPro" id="IPR038371">
    <property type="entry name" value="Cu_polyphenol_OxRdtase_sf"/>
</dbReference>
<dbReference type="OrthoDB" id="4279at2"/>
<evidence type="ECO:0000256" key="4">
    <source>
        <dbReference type="ARBA" id="ARBA00007353"/>
    </source>
</evidence>
<keyword evidence="8" id="KW-0862">Zinc</keyword>
<evidence type="ECO:0000313" key="13">
    <source>
        <dbReference type="EMBL" id="EGL82189.1"/>
    </source>
</evidence>
<evidence type="ECO:0000256" key="6">
    <source>
        <dbReference type="ARBA" id="ARBA00022723"/>
    </source>
</evidence>
<dbReference type="GO" id="GO:0005507">
    <property type="term" value="F:copper ion binding"/>
    <property type="evidence" value="ECO:0007669"/>
    <property type="project" value="TreeGrafter"/>
</dbReference>
<dbReference type="EMBL" id="CP082237">
    <property type="protein sequence ID" value="QZT33099.1"/>
    <property type="molecule type" value="Genomic_DNA"/>
</dbReference>
<evidence type="ECO:0000313" key="15">
    <source>
        <dbReference type="Proteomes" id="UP000010716"/>
    </source>
</evidence>
<evidence type="ECO:0000256" key="5">
    <source>
        <dbReference type="ARBA" id="ARBA00022679"/>
    </source>
</evidence>
<evidence type="ECO:0000256" key="12">
    <source>
        <dbReference type="RuleBase" id="RU361274"/>
    </source>
</evidence>
<comment type="catalytic activity">
    <reaction evidence="1">
        <text>inosine + phosphate = alpha-D-ribose 1-phosphate + hypoxanthine</text>
        <dbReference type="Rhea" id="RHEA:27646"/>
        <dbReference type="ChEBI" id="CHEBI:17368"/>
        <dbReference type="ChEBI" id="CHEBI:17596"/>
        <dbReference type="ChEBI" id="CHEBI:43474"/>
        <dbReference type="ChEBI" id="CHEBI:57720"/>
        <dbReference type="EC" id="2.4.2.1"/>
    </reaction>
    <physiologicalReaction direction="left-to-right" evidence="1">
        <dbReference type="Rhea" id="RHEA:27647"/>
    </physiologicalReaction>
</comment>
<dbReference type="GO" id="GO:0016787">
    <property type="term" value="F:hydrolase activity"/>
    <property type="evidence" value="ECO:0007669"/>
    <property type="project" value="UniProtKB-KW"/>
</dbReference>
<dbReference type="SUPFAM" id="SSF64438">
    <property type="entry name" value="CNF1/YfiH-like putative cysteine hydrolases"/>
    <property type="match status" value="1"/>
</dbReference>
<dbReference type="GO" id="GO:0017061">
    <property type="term" value="F:S-methyl-5-thioadenosine phosphorylase activity"/>
    <property type="evidence" value="ECO:0007669"/>
    <property type="project" value="UniProtKB-EC"/>
</dbReference>
<name>F5L915_CALTT</name>
<reference evidence="13 15" key="1">
    <citation type="journal article" date="2011" name="J. Bacteriol.">
        <title>Draft genome sequence of the thermoalkaliphilic Caldalkalibacillus thermarum strain TA2.A1.</title>
        <authorList>
            <person name="Kalamorz F."/>
            <person name="Keis S."/>
            <person name="McMillan D.G."/>
            <person name="Olsson K."/>
            <person name="Stanton J.A."/>
            <person name="Stockwell P."/>
            <person name="Black M.A."/>
            <person name="Klingeman D.M."/>
            <person name="Land M.L."/>
            <person name="Han C.S."/>
            <person name="Martin S.L."/>
            <person name="Becher S.A."/>
            <person name="Peddie C.J."/>
            <person name="Morgan H.W."/>
            <person name="Matthies D."/>
            <person name="Preiss L."/>
            <person name="Meier T."/>
            <person name="Brown S.D."/>
            <person name="Cook G.M."/>
        </authorList>
    </citation>
    <scope>NUCLEOTIDE SEQUENCE [LARGE SCALE GENOMIC DNA]</scope>
    <source>
        <strain evidence="13 15">TA2.A1</strain>
    </source>
</reference>
<sequence length="274" mass="30573">MTTQEVFAFYTDHFLIPTGWTTDYPWLVAGFTTRKGGVSQFPFSSFNCALHVGDSAQAVLANRQRLVEQLGLTLDDMVCGEQVHGVELYYVRPGDKGRGSRTRESAIPGVDGLYTDHPSILLTSFYADCVPLYFIDVRLRVVGLAHAGWKGTVGQIGPKMVRRWKEQFGSHPQDIKVLIGPSIGGCCYEVDDRVISALEPLKGCFTDEVILPKPNGRYMLDLKQLNHDLLKQAGIPQANIEVSGWCTSCRTDLFFSYRKEQGRTGRLASFIMIK</sequence>
<evidence type="ECO:0000256" key="10">
    <source>
        <dbReference type="ARBA" id="ARBA00048968"/>
    </source>
</evidence>
<comment type="catalytic activity">
    <reaction evidence="10">
        <text>adenosine + phosphate = alpha-D-ribose 1-phosphate + adenine</text>
        <dbReference type="Rhea" id="RHEA:27642"/>
        <dbReference type="ChEBI" id="CHEBI:16335"/>
        <dbReference type="ChEBI" id="CHEBI:16708"/>
        <dbReference type="ChEBI" id="CHEBI:43474"/>
        <dbReference type="ChEBI" id="CHEBI:57720"/>
        <dbReference type="EC" id="2.4.2.1"/>
    </reaction>
    <physiologicalReaction direction="left-to-right" evidence="10">
        <dbReference type="Rhea" id="RHEA:27643"/>
    </physiologicalReaction>
</comment>
<dbReference type="Gene3D" id="3.60.140.10">
    <property type="entry name" value="CNF1/YfiH-like putative cysteine hydrolases"/>
    <property type="match status" value="1"/>
</dbReference>
<evidence type="ECO:0000256" key="9">
    <source>
        <dbReference type="ARBA" id="ARBA00047989"/>
    </source>
</evidence>
<dbReference type="eggNOG" id="COG1496">
    <property type="taxonomic scope" value="Bacteria"/>
</dbReference>
<proteinExistence type="inferred from homology"/>
<keyword evidence="5" id="KW-0808">Transferase</keyword>
<evidence type="ECO:0000256" key="8">
    <source>
        <dbReference type="ARBA" id="ARBA00022833"/>
    </source>
</evidence>
<dbReference type="InterPro" id="IPR011324">
    <property type="entry name" value="Cytotoxic_necrot_fac-like_cat"/>
</dbReference>
<evidence type="ECO:0000313" key="16">
    <source>
        <dbReference type="Proteomes" id="UP000825179"/>
    </source>
</evidence>
<evidence type="ECO:0000256" key="2">
    <source>
        <dbReference type="ARBA" id="ARBA00001947"/>
    </source>
</evidence>
<comment type="catalytic activity">
    <reaction evidence="11">
        <text>S-methyl-5'-thioadenosine + phosphate = 5-(methylsulfanyl)-alpha-D-ribose 1-phosphate + adenine</text>
        <dbReference type="Rhea" id="RHEA:11852"/>
        <dbReference type="ChEBI" id="CHEBI:16708"/>
        <dbReference type="ChEBI" id="CHEBI:17509"/>
        <dbReference type="ChEBI" id="CHEBI:43474"/>
        <dbReference type="ChEBI" id="CHEBI:58533"/>
        <dbReference type="EC" id="2.4.2.28"/>
    </reaction>
    <physiologicalReaction direction="left-to-right" evidence="11">
        <dbReference type="Rhea" id="RHEA:11853"/>
    </physiologicalReaction>
</comment>
<comment type="similarity">
    <text evidence="4 12">Belongs to the purine nucleoside phosphorylase YfiH/LACC1 family.</text>
</comment>
<gene>
    <name evidence="14" type="primary">pgeF</name>
    <name evidence="13" type="ORF">CathTA2_2320</name>
    <name evidence="14" type="ORF">HUR95_12380</name>
</gene>
<dbReference type="AlphaFoldDB" id="F5L915"/>
<comment type="function">
    <text evidence="3">Purine nucleoside enzyme that catalyzes the phosphorolysis of adenosine and inosine nucleosides, yielding D-ribose 1-phosphate and the respective free bases, adenine and hypoxanthine. Also catalyzes the phosphorolysis of S-methyl-5'-thioadenosine into adenine and S-methyl-5-thio-alpha-D-ribose 1-phosphate. Also has adenosine deaminase activity.</text>
</comment>
<dbReference type="Proteomes" id="UP000010716">
    <property type="component" value="Unassembled WGS sequence"/>
</dbReference>
<dbReference type="RefSeq" id="WP_007505660.1">
    <property type="nucleotide sequence ID" value="NZ_AFCE01000154.1"/>
</dbReference>
<keyword evidence="16" id="KW-1185">Reference proteome</keyword>